<dbReference type="Pfam" id="PF07484">
    <property type="entry name" value="Collar"/>
    <property type="match status" value="1"/>
</dbReference>
<dbReference type="SUPFAM" id="SSF88874">
    <property type="entry name" value="Receptor-binding domain of short tail fibre protein gp12"/>
    <property type="match status" value="1"/>
</dbReference>
<dbReference type="KEGG" id="vg:22113678"/>
<sequence>MSNNTINHVSDASVYVTFDPAGTQWPSTFVNVQQALASIGPWARTDVGLPNAAPGMRGIAAIATEAMIDAGTDNETIVTPALLAYRLQNPHASQTVWGYTKYATDAEAVDVANDLVSLTPRSINVVFNTRHASETVWGSSKLSTTAQATAGTDDTTSMTPLKVKQAISALVPVQSNATESAFGLVQLATVSEVRAGTIRDGFAISPYTFIRLNATESDLGIVRLASQAEVNAGTDDTKAVTPLKLANLKGSGGSFGLVKLSTEVNAGLANTALSAGANVVPSNRDSAITGGALYQGSVAAANKYQTHSDIEASLPIGCMMMAAFNSDYGNLCIANGRGMYTYEYPELFARIGYTYGGSGNIFNLPDMRGVVARGFDAGRGLDPGRGFGTYQHHEVQSHEHPLQMIYQSGGNLPSWQCVYELRTAEKNDQKLYWPDPSLSKAMAVGGNETRMKNLAVNYVIRVR</sequence>
<protein>
    <submittedName>
        <fullName evidence="2">Short tail fiber protein</fullName>
    </submittedName>
</protein>
<gene>
    <name evidence="2" type="ORF">CPTMiller_00206</name>
</gene>
<feature type="domain" description="Phage tail collar" evidence="1">
    <location>
        <begin position="317"/>
        <end position="371"/>
    </location>
</feature>
<dbReference type="InterPro" id="IPR037053">
    <property type="entry name" value="Phage_tail_collar_dom_sf"/>
</dbReference>
<dbReference type="Gene3D" id="3.90.1340.10">
    <property type="entry name" value="Phage tail collar domain"/>
    <property type="match status" value="1"/>
</dbReference>
<evidence type="ECO:0000259" key="1">
    <source>
        <dbReference type="Pfam" id="PF07484"/>
    </source>
</evidence>
<accession>A0A076YK27</accession>
<organism evidence="2 3">
    <name type="scientific">Citrobacter phage Miller</name>
    <dbReference type="NCBI Taxonomy" id="1527524"/>
    <lineage>
        <taxon>Viruses</taxon>
        <taxon>Duplodnaviria</taxon>
        <taxon>Heunggongvirae</taxon>
        <taxon>Uroviricota</taxon>
        <taxon>Caudoviricetes</taxon>
        <taxon>Pantevenvirales</taxon>
        <taxon>Straboviridae</taxon>
        <taxon>Pseudotevenvirus</taxon>
        <taxon>Pseudotevenvirus miller</taxon>
    </lineage>
</organism>
<dbReference type="Proteomes" id="UP000201263">
    <property type="component" value="Segment"/>
</dbReference>
<evidence type="ECO:0000313" key="3">
    <source>
        <dbReference type="Proteomes" id="UP000201263"/>
    </source>
</evidence>
<dbReference type="InterPro" id="IPR011083">
    <property type="entry name" value="Phage_tail_collar_dom"/>
</dbReference>
<proteinExistence type="predicted"/>
<keyword evidence="3" id="KW-1185">Reference proteome</keyword>
<dbReference type="RefSeq" id="YP_009097808.1">
    <property type="nucleotide sequence ID" value="NC_025414.1"/>
</dbReference>
<reference evidence="2 3" key="1">
    <citation type="submission" date="2014-07" db="EMBL/GenBank/DDBJ databases">
        <title>Complete Genome of Citrobacter freundii Myophage Miller.</title>
        <authorList>
            <person name="Hwang K."/>
            <person name="Luna A.J."/>
            <person name="Hernandez A.C."/>
            <person name="Everett G.F.K."/>
        </authorList>
    </citation>
    <scope>NUCLEOTIDE SEQUENCE [LARGE SCALE GENOMIC DNA]</scope>
</reference>
<name>A0A076YK27_9CAUD</name>
<dbReference type="GeneID" id="22113678"/>
<evidence type="ECO:0000313" key="2">
    <source>
        <dbReference type="EMBL" id="AIK68142.1"/>
    </source>
</evidence>
<dbReference type="EMBL" id="KM236237">
    <property type="protein sequence ID" value="AIK68142.1"/>
    <property type="molecule type" value="Genomic_DNA"/>
</dbReference>